<reference evidence="1 2" key="1">
    <citation type="submission" date="2023-07" db="EMBL/GenBank/DDBJ databases">
        <title>Genomic Encyclopedia of Type Strains, Phase IV (KMG-IV): sequencing the most valuable type-strain genomes for metagenomic binning, comparative biology and taxonomic classification.</title>
        <authorList>
            <person name="Goeker M."/>
        </authorList>
    </citation>
    <scope>NUCLEOTIDE SEQUENCE [LARGE SCALE GENOMIC DNA]</scope>
    <source>
        <strain evidence="1 2">DSM 17273</strain>
    </source>
</reference>
<accession>A0AA90TYB5</accession>
<dbReference type="RefSeq" id="WP_270095834.1">
    <property type="nucleotide sequence ID" value="NZ_JAQFFK010000002.1"/>
</dbReference>
<gene>
    <name evidence="1" type="ORF">J2750_000823</name>
</gene>
<dbReference type="Proteomes" id="UP001185015">
    <property type="component" value="Unassembled WGS sequence"/>
</dbReference>
<dbReference type="Pfam" id="PF01116">
    <property type="entry name" value="F_bP_aldolase"/>
    <property type="match status" value="1"/>
</dbReference>
<dbReference type="GO" id="GO:0008270">
    <property type="term" value="F:zinc ion binding"/>
    <property type="evidence" value="ECO:0007669"/>
    <property type="project" value="InterPro"/>
</dbReference>
<protein>
    <submittedName>
        <fullName evidence="1">Fructose-bisphosphate aldolase class II</fullName>
        <ecNumber evidence="1">4.1.2.13</ecNumber>
    </submittedName>
</protein>
<dbReference type="EC" id="4.1.2.13" evidence="1"/>
<dbReference type="GO" id="GO:0005975">
    <property type="term" value="P:carbohydrate metabolic process"/>
    <property type="evidence" value="ECO:0007669"/>
    <property type="project" value="InterPro"/>
</dbReference>
<dbReference type="EMBL" id="JAVDQI010000002">
    <property type="protein sequence ID" value="MDR6222378.1"/>
    <property type="molecule type" value="Genomic_DNA"/>
</dbReference>
<dbReference type="InterPro" id="IPR000771">
    <property type="entry name" value="FBA_II"/>
</dbReference>
<dbReference type="GO" id="GO:0004332">
    <property type="term" value="F:fructose-bisphosphate aldolase activity"/>
    <property type="evidence" value="ECO:0007669"/>
    <property type="project" value="UniProtKB-EC"/>
</dbReference>
<keyword evidence="1" id="KW-0456">Lyase</keyword>
<name>A0AA90TYB5_9EURY</name>
<evidence type="ECO:0000313" key="2">
    <source>
        <dbReference type="Proteomes" id="UP001185015"/>
    </source>
</evidence>
<dbReference type="InterPro" id="IPR013785">
    <property type="entry name" value="Aldolase_TIM"/>
</dbReference>
<dbReference type="SUPFAM" id="SSF51569">
    <property type="entry name" value="Aldolase"/>
    <property type="match status" value="1"/>
</dbReference>
<comment type="caution">
    <text evidence="1">The sequence shown here is derived from an EMBL/GenBank/DDBJ whole genome shotgun (WGS) entry which is preliminary data.</text>
</comment>
<dbReference type="AlphaFoldDB" id="A0AA90TYB5"/>
<sequence>MTNNSFEPIPSSFMFKSLLDKNTIIMTANPRIALVTKGIMRAAKEMDAPLILELARSECNLEGGYAGLTPAAISKITRDAAKELEFDMWALHADHIGIKKGTDEDIEETKKLVDAQIAAGYTSFAIDASHLFNFQGGNLREELANNIDATTKIGLHIKEGMGDKEYGLEVEVGEIGREDENGRVLTQPEEAATFIKALNENGVYPHFLAIANGSAHGNTYDTNGNLIEQVSVDIEQTIAVAQALKDNDLDVRIAQHGITGTPRDLIHNHFPHGDIVKGNVATFYQNIVWDIFKVYEPKLYKDIWDWTIANYQEKAPEKNDNELFGKFSKFAIKEFFDRIYSVSEDTLEAIDAMCYVETLLFIKAFNGEGTAQAVRDHMA</sequence>
<organism evidence="1 2">
    <name type="scientific">Methanococcoides alaskense</name>
    <dbReference type="NCBI Taxonomy" id="325778"/>
    <lineage>
        <taxon>Archaea</taxon>
        <taxon>Methanobacteriati</taxon>
        <taxon>Methanobacteriota</taxon>
        <taxon>Stenosarchaea group</taxon>
        <taxon>Methanomicrobia</taxon>
        <taxon>Methanosarcinales</taxon>
        <taxon>Methanosarcinaceae</taxon>
        <taxon>Methanococcoides</taxon>
    </lineage>
</organism>
<dbReference type="Gene3D" id="3.20.20.70">
    <property type="entry name" value="Aldolase class I"/>
    <property type="match status" value="1"/>
</dbReference>
<proteinExistence type="predicted"/>
<evidence type="ECO:0000313" key="1">
    <source>
        <dbReference type="EMBL" id="MDR6222378.1"/>
    </source>
</evidence>
<keyword evidence="2" id="KW-1185">Reference proteome</keyword>